<comment type="caution">
    <text evidence="3">The sequence shown here is derived from an EMBL/GenBank/DDBJ whole genome shotgun (WGS) entry which is preliminary data.</text>
</comment>
<keyword evidence="2" id="KW-0472">Membrane</keyword>
<feature type="transmembrane region" description="Helical" evidence="2">
    <location>
        <begin position="101"/>
        <end position="122"/>
    </location>
</feature>
<keyword evidence="4" id="KW-1185">Reference proteome</keyword>
<protein>
    <submittedName>
        <fullName evidence="3">Uncharacterized protein</fullName>
    </submittedName>
</protein>
<evidence type="ECO:0000313" key="4">
    <source>
        <dbReference type="Proteomes" id="UP000193689"/>
    </source>
</evidence>
<dbReference type="EMBL" id="MCFJ01000010">
    <property type="protein sequence ID" value="ORY61650.1"/>
    <property type="molecule type" value="Genomic_DNA"/>
</dbReference>
<sequence length="388" mass="43660">MASLVSYNIAYTALMGILVLALLPLFITACVVIHRRRDTARLGFIWLKLALFWMFLGSLLVAIGNTLIVFVQTDVLDNLTGTWDYVEATARISDFGYYFEALAEIFTLLSLVNIGLGILCCWDVMRKTRRVLKWVTYGFAIMETVFALAELILYEAWLTAYYRDESISSRSHLEAMRKLGAAYVILLWIAVLAVIGFSSFVVALSQKRAAHRKAAVLLLVASIMDFICHTWNLATDGTWVFSGLHRPGTYDTILEAVLGYWPRFVALVFLFVVGSKKMGGLWSTAQNFAPPNQYFNYGAQSMAQQPYPQQHAPQKYAQPQGYPQQPQQGYGLHTYQPRAGLNGSHWQQPAIQHELGNQNERSVHPQVRSAELRGSETASELQSHNGLY</sequence>
<keyword evidence="2" id="KW-1133">Transmembrane helix</keyword>
<accession>A0A1Y2DQV2</accession>
<feature type="transmembrane region" description="Helical" evidence="2">
    <location>
        <begin position="180"/>
        <end position="202"/>
    </location>
</feature>
<dbReference type="STRING" id="1141098.A0A1Y2DQV2"/>
<feature type="transmembrane region" description="Helical" evidence="2">
    <location>
        <begin position="12"/>
        <end position="33"/>
    </location>
</feature>
<evidence type="ECO:0000256" key="1">
    <source>
        <dbReference type="SAM" id="MobiDB-lite"/>
    </source>
</evidence>
<dbReference type="AlphaFoldDB" id="A0A1Y2DQV2"/>
<dbReference type="InParanoid" id="A0A1Y2DQV2"/>
<feature type="transmembrane region" description="Helical" evidence="2">
    <location>
        <begin position="134"/>
        <end position="160"/>
    </location>
</feature>
<keyword evidence="2" id="KW-0812">Transmembrane</keyword>
<feature type="transmembrane region" description="Helical" evidence="2">
    <location>
        <begin position="253"/>
        <end position="273"/>
    </location>
</feature>
<feature type="compositionally biased region" description="Low complexity" evidence="1">
    <location>
        <begin position="306"/>
        <end position="331"/>
    </location>
</feature>
<feature type="region of interest" description="Disordered" evidence="1">
    <location>
        <begin position="355"/>
        <end position="388"/>
    </location>
</feature>
<gene>
    <name evidence="3" type="ORF">BCR38DRAFT_411504</name>
</gene>
<dbReference type="GeneID" id="63774798"/>
<feature type="transmembrane region" description="Helical" evidence="2">
    <location>
        <begin position="45"/>
        <end position="71"/>
    </location>
</feature>
<dbReference type="Proteomes" id="UP000193689">
    <property type="component" value="Unassembled WGS sequence"/>
</dbReference>
<feature type="region of interest" description="Disordered" evidence="1">
    <location>
        <begin position="306"/>
        <end position="334"/>
    </location>
</feature>
<proteinExistence type="predicted"/>
<reference evidence="3 4" key="1">
    <citation type="submission" date="2016-07" db="EMBL/GenBank/DDBJ databases">
        <title>Pervasive Adenine N6-methylation of Active Genes in Fungi.</title>
        <authorList>
            <consortium name="DOE Joint Genome Institute"/>
            <person name="Mondo S.J."/>
            <person name="Dannebaum R.O."/>
            <person name="Kuo R.C."/>
            <person name="Labutti K."/>
            <person name="Haridas S."/>
            <person name="Kuo A."/>
            <person name="Salamov A."/>
            <person name="Ahrendt S.R."/>
            <person name="Lipzen A."/>
            <person name="Sullivan W."/>
            <person name="Andreopoulos W.B."/>
            <person name="Clum A."/>
            <person name="Lindquist E."/>
            <person name="Daum C."/>
            <person name="Ramamoorthy G.K."/>
            <person name="Gryganskyi A."/>
            <person name="Culley D."/>
            <person name="Magnuson J.K."/>
            <person name="James T.Y."/>
            <person name="O'Malley M.A."/>
            <person name="Stajich J.E."/>
            <person name="Spatafora J.W."/>
            <person name="Visel A."/>
            <person name="Grigoriev I.V."/>
        </authorList>
    </citation>
    <scope>NUCLEOTIDE SEQUENCE [LARGE SCALE GENOMIC DNA]</scope>
    <source>
        <strain evidence="3 4">CBS 129021</strain>
    </source>
</reference>
<feature type="compositionally biased region" description="Polar residues" evidence="1">
    <location>
        <begin position="376"/>
        <end position="388"/>
    </location>
</feature>
<name>A0A1Y2DQV2_9PEZI</name>
<evidence type="ECO:0000313" key="3">
    <source>
        <dbReference type="EMBL" id="ORY61650.1"/>
    </source>
</evidence>
<dbReference type="RefSeq" id="XP_040713727.1">
    <property type="nucleotide sequence ID" value="XM_040858586.1"/>
</dbReference>
<dbReference type="OrthoDB" id="5217806at2759"/>
<feature type="transmembrane region" description="Helical" evidence="2">
    <location>
        <begin position="214"/>
        <end position="233"/>
    </location>
</feature>
<evidence type="ECO:0000256" key="2">
    <source>
        <dbReference type="SAM" id="Phobius"/>
    </source>
</evidence>
<organism evidence="3 4">
    <name type="scientific">Pseudomassariella vexata</name>
    <dbReference type="NCBI Taxonomy" id="1141098"/>
    <lineage>
        <taxon>Eukaryota</taxon>
        <taxon>Fungi</taxon>
        <taxon>Dikarya</taxon>
        <taxon>Ascomycota</taxon>
        <taxon>Pezizomycotina</taxon>
        <taxon>Sordariomycetes</taxon>
        <taxon>Xylariomycetidae</taxon>
        <taxon>Amphisphaeriales</taxon>
        <taxon>Pseudomassariaceae</taxon>
        <taxon>Pseudomassariella</taxon>
    </lineage>
</organism>